<feature type="non-terminal residue" evidence="3">
    <location>
        <position position="1"/>
    </location>
</feature>
<evidence type="ECO:0000313" key="4">
    <source>
        <dbReference type="Proteomes" id="UP000772434"/>
    </source>
</evidence>
<dbReference type="EMBL" id="JADNRY010000383">
    <property type="protein sequence ID" value="KAF9058425.1"/>
    <property type="molecule type" value="Genomic_DNA"/>
</dbReference>
<comment type="caution">
    <text evidence="3">The sequence shown here is derived from an EMBL/GenBank/DDBJ whole genome shotgun (WGS) entry which is preliminary data.</text>
</comment>
<protein>
    <recommendedName>
        <fullName evidence="2">DUF6533 domain-containing protein</fullName>
    </recommendedName>
</protein>
<dbReference type="AlphaFoldDB" id="A0A9P5TWI0"/>
<dbReference type="Pfam" id="PF20151">
    <property type="entry name" value="DUF6533"/>
    <property type="match status" value="1"/>
</dbReference>
<feature type="non-terminal residue" evidence="3">
    <location>
        <position position="106"/>
    </location>
</feature>
<feature type="transmembrane region" description="Helical" evidence="1">
    <location>
        <begin position="70"/>
        <end position="88"/>
    </location>
</feature>
<keyword evidence="1" id="KW-0472">Membrane</keyword>
<evidence type="ECO:0000256" key="1">
    <source>
        <dbReference type="SAM" id="Phobius"/>
    </source>
</evidence>
<dbReference type="InterPro" id="IPR045340">
    <property type="entry name" value="DUF6533"/>
</dbReference>
<reference evidence="3" key="1">
    <citation type="submission" date="2020-11" db="EMBL/GenBank/DDBJ databases">
        <authorList>
            <consortium name="DOE Joint Genome Institute"/>
            <person name="Ahrendt S."/>
            <person name="Riley R."/>
            <person name="Andreopoulos W."/>
            <person name="Labutti K."/>
            <person name="Pangilinan J."/>
            <person name="Ruiz-Duenas F.J."/>
            <person name="Barrasa J.M."/>
            <person name="Sanchez-Garcia M."/>
            <person name="Camarero S."/>
            <person name="Miyauchi S."/>
            <person name="Serrano A."/>
            <person name="Linde D."/>
            <person name="Babiker R."/>
            <person name="Drula E."/>
            <person name="Ayuso-Fernandez I."/>
            <person name="Pacheco R."/>
            <person name="Padilla G."/>
            <person name="Ferreira P."/>
            <person name="Barriuso J."/>
            <person name="Kellner H."/>
            <person name="Castanera R."/>
            <person name="Alfaro M."/>
            <person name="Ramirez L."/>
            <person name="Pisabarro A.G."/>
            <person name="Kuo A."/>
            <person name="Tritt A."/>
            <person name="Lipzen A."/>
            <person name="He G."/>
            <person name="Yan M."/>
            <person name="Ng V."/>
            <person name="Cullen D."/>
            <person name="Martin F."/>
            <person name="Rosso M.-N."/>
            <person name="Henrissat B."/>
            <person name="Hibbett D."/>
            <person name="Martinez A.T."/>
            <person name="Grigoriev I.V."/>
        </authorList>
    </citation>
    <scope>NUCLEOTIDE SEQUENCE</scope>
    <source>
        <strain evidence="3">AH 40177</strain>
    </source>
</reference>
<gene>
    <name evidence="3" type="ORF">BDP27DRAFT_1153872</name>
</gene>
<keyword evidence="1" id="KW-0812">Transmembrane</keyword>
<keyword evidence="4" id="KW-1185">Reference proteome</keyword>
<evidence type="ECO:0000259" key="2">
    <source>
        <dbReference type="Pfam" id="PF20151"/>
    </source>
</evidence>
<keyword evidence="1" id="KW-1133">Transmembrane helix</keyword>
<accession>A0A9P5TWI0</accession>
<dbReference type="OrthoDB" id="2745134at2759"/>
<feature type="domain" description="DUF6533" evidence="2">
    <location>
        <begin position="1"/>
        <end position="39"/>
    </location>
</feature>
<proteinExistence type="predicted"/>
<organism evidence="3 4">
    <name type="scientific">Rhodocollybia butyracea</name>
    <dbReference type="NCBI Taxonomy" id="206335"/>
    <lineage>
        <taxon>Eukaryota</taxon>
        <taxon>Fungi</taxon>
        <taxon>Dikarya</taxon>
        <taxon>Basidiomycota</taxon>
        <taxon>Agaricomycotina</taxon>
        <taxon>Agaricomycetes</taxon>
        <taxon>Agaricomycetidae</taxon>
        <taxon>Agaricales</taxon>
        <taxon>Marasmiineae</taxon>
        <taxon>Omphalotaceae</taxon>
        <taxon>Rhodocollybia</taxon>
    </lineage>
</organism>
<sequence length="106" mass="12475">ILFYDYFLTLDLEVECFWGWSAKGFATLLFYINRYLSLLGNIPIIIFSFWPERVLHHNVSKLDTLLLSMQSLITLSRVLFILRLYALYDKDKRILGFLCIVTTGMV</sequence>
<dbReference type="Proteomes" id="UP000772434">
    <property type="component" value="Unassembled WGS sequence"/>
</dbReference>
<name>A0A9P5TWI0_9AGAR</name>
<evidence type="ECO:0000313" key="3">
    <source>
        <dbReference type="EMBL" id="KAF9058425.1"/>
    </source>
</evidence>
<feature type="transmembrane region" description="Helical" evidence="1">
    <location>
        <begin position="28"/>
        <end position="50"/>
    </location>
</feature>